<gene>
    <name evidence="1" type="ORF">UFOPK1650_00739</name>
</gene>
<dbReference type="AntiFam" id="ANF00095">
    <property type="entry name" value="Shadow ORF (opposite ABC transporters)"/>
</dbReference>
<evidence type="ECO:0000313" key="1">
    <source>
        <dbReference type="EMBL" id="CAB4571677.1"/>
    </source>
</evidence>
<dbReference type="AlphaFoldDB" id="A0A6J6E6B2"/>
<reference evidence="1" key="1">
    <citation type="submission" date="2020-05" db="EMBL/GenBank/DDBJ databases">
        <authorList>
            <person name="Chiriac C."/>
            <person name="Salcher M."/>
            <person name="Ghai R."/>
            <person name="Kavagutti S V."/>
        </authorList>
    </citation>
    <scope>NUCLEOTIDE SEQUENCE</scope>
</reference>
<proteinExistence type="predicted"/>
<name>A0A6J6E6B2_9ZZZZ</name>
<protein>
    <submittedName>
        <fullName evidence="1">Unannotated protein</fullName>
    </submittedName>
</protein>
<organism evidence="1">
    <name type="scientific">freshwater metagenome</name>
    <dbReference type="NCBI Taxonomy" id="449393"/>
    <lineage>
        <taxon>unclassified sequences</taxon>
        <taxon>metagenomes</taxon>
        <taxon>ecological metagenomes</taxon>
    </lineage>
</organism>
<sequence length="86" mass="9981">MDDAIGVVNDALEAMLGNNDSDTKVMDDSLQYRKYFLCSDRIKRARWLIEKEDLWVHDKGACDGHSLLLTARESRDRSRSHRREGK</sequence>
<accession>A0A6J6E6B2</accession>
<dbReference type="EMBL" id="CAEZTJ010000104">
    <property type="protein sequence ID" value="CAB4571677.1"/>
    <property type="molecule type" value="Genomic_DNA"/>
</dbReference>